<dbReference type="Proteomes" id="UP000054560">
    <property type="component" value="Unassembled WGS sequence"/>
</dbReference>
<accession>A0A0L0FMT3</accession>
<keyword evidence="3" id="KW-1185">Reference proteome</keyword>
<dbReference type="EMBL" id="KQ242621">
    <property type="protein sequence ID" value="KNC77826.1"/>
    <property type="molecule type" value="Genomic_DNA"/>
</dbReference>
<gene>
    <name evidence="2" type="ORF">SARC_09721</name>
</gene>
<sequence length="164" mass="18111">FIRIIIPLWTPAKNTDTELAEANLAPGAILVLLPNSEVLRRYLDILYDFKAYAGTLYTLQLVQPLHPVTREPAPEPPPSPTPVDNGEGITAKASSYANSLFGRFRKYDSRHALTLAADGIESTANRLGLSAPLLSAVEGMELFLDPQTEYQLSKEELRKDTVPY</sequence>
<feature type="non-terminal residue" evidence="2">
    <location>
        <position position="1"/>
    </location>
</feature>
<proteinExistence type="predicted"/>
<dbReference type="AlphaFoldDB" id="A0A0L0FMT3"/>
<organism evidence="2 3">
    <name type="scientific">Sphaeroforma arctica JP610</name>
    <dbReference type="NCBI Taxonomy" id="667725"/>
    <lineage>
        <taxon>Eukaryota</taxon>
        <taxon>Ichthyosporea</taxon>
        <taxon>Ichthyophonida</taxon>
        <taxon>Sphaeroforma</taxon>
    </lineage>
</organism>
<dbReference type="RefSeq" id="XP_014151728.1">
    <property type="nucleotide sequence ID" value="XM_014296253.1"/>
</dbReference>
<reference evidence="2 3" key="1">
    <citation type="submission" date="2011-02" db="EMBL/GenBank/DDBJ databases">
        <title>The Genome Sequence of Sphaeroforma arctica JP610.</title>
        <authorList>
            <consortium name="The Broad Institute Genome Sequencing Platform"/>
            <person name="Russ C."/>
            <person name="Cuomo C."/>
            <person name="Young S.K."/>
            <person name="Zeng Q."/>
            <person name="Gargeya S."/>
            <person name="Alvarado L."/>
            <person name="Berlin A."/>
            <person name="Chapman S.B."/>
            <person name="Chen Z."/>
            <person name="Freedman E."/>
            <person name="Gellesch M."/>
            <person name="Goldberg J."/>
            <person name="Griggs A."/>
            <person name="Gujja S."/>
            <person name="Heilman E."/>
            <person name="Heiman D."/>
            <person name="Howarth C."/>
            <person name="Mehta T."/>
            <person name="Neiman D."/>
            <person name="Pearson M."/>
            <person name="Roberts A."/>
            <person name="Saif S."/>
            <person name="Shea T."/>
            <person name="Shenoy N."/>
            <person name="Sisk P."/>
            <person name="Stolte C."/>
            <person name="Sykes S."/>
            <person name="White J."/>
            <person name="Yandava C."/>
            <person name="Burger G."/>
            <person name="Gray M.W."/>
            <person name="Holland P.W.H."/>
            <person name="King N."/>
            <person name="Lang F.B.F."/>
            <person name="Roger A.J."/>
            <person name="Ruiz-Trillo I."/>
            <person name="Haas B."/>
            <person name="Nusbaum C."/>
            <person name="Birren B."/>
        </authorList>
    </citation>
    <scope>NUCLEOTIDE SEQUENCE [LARGE SCALE GENOMIC DNA]</scope>
    <source>
        <strain evidence="2 3">JP610</strain>
    </source>
</reference>
<dbReference type="GeneID" id="25910225"/>
<evidence type="ECO:0000313" key="2">
    <source>
        <dbReference type="EMBL" id="KNC77826.1"/>
    </source>
</evidence>
<feature type="region of interest" description="Disordered" evidence="1">
    <location>
        <begin position="68"/>
        <end position="89"/>
    </location>
</feature>
<name>A0A0L0FMT3_9EUKA</name>
<protein>
    <submittedName>
        <fullName evidence="2">Uncharacterized protein</fullName>
    </submittedName>
</protein>
<evidence type="ECO:0000256" key="1">
    <source>
        <dbReference type="SAM" id="MobiDB-lite"/>
    </source>
</evidence>
<evidence type="ECO:0000313" key="3">
    <source>
        <dbReference type="Proteomes" id="UP000054560"/>
    </source>
</evidence>